<accession>A0A7S0PL49</accession>
<protein>
    <recommendedName>
        <fullName evidence="2">CP12 domain-containing protein</fullName>
    </recommendedName>
</protein>
<sequence>MFTVSLSTVTARPTLKLATPSRKTTIARAVSYETMSGYMKSRCAAAKTAADWQAIEKDAPGAKAAYESAQAKAKATVTTKADPMDALCADDPSAVECKAFD</sequence>
<evidence type="ECO:0000313" key="1">
    <source>
        <dbReference type="EMBL" id="CAD8576823.1"/>
    </source>
</evidence>
<reference evidence="1" key="1">
    <citation type="submission" date="2021-01" db="EMBL/GenBank/DDBJ databases">
        <authorList>
            <person name="Corre E."/>
            <person name="Pelletier E."/>
            <person name="Niang G."/>
            <person name="Scheremetjew M."/>
            <person name="Finn R."/>
            <person name="Kale V."/>
            <person name="Holt S."/>
            <person name="Cochrane G."/>
            <person name="Meng A."/>
            <person name="Brown T."/>
            <person name="Cohen L."/>
        </authorList>
    </citation>
    <scope>NUCLEOTIDE SEQUENCE</scope>
    <source>
        <strain evidence="1">Clade-D-RCC2572</strain>
    </source>
</reference>
<gene>
    <name evidence="1" type="ORF">OMED0929_LOCUS878</name>
</gene>
<evidence type="ECO:0008006" key="2">
    <source>
        <dbReference type="Google" id="ProtNLM"/>
    </source>
</evidence>
<organism evidence="1">
    <name type="scientific">Ostreococcus mediterraneus</name>
    <dbReference type="NCBI Taxonomy" id="1486918"/>
    <lineage>
        <taxon>Eukaryota</taxon>
        <taxon>Viridiplantae</taxon>
        <taxon>Chlorophyta</taxon>
        <taxon>Mamiellophyceae</taxon>
        <taxon>Mamiellales</taxon>
        <taxon>Bathycoccaceae</taxon>
        <taxon>Ostreococcus</taxon>
    </lineage>
</organism>
<name>A0A7S0PL49_9CHLO</name>
<dbReference type="AlphaFoldDB" id="A0A7S0PL49"/>
<proteinExistence type="predicted"/>
<dbReference type="EMBL" id="HBEW01001003">
    <property type="protein sequence ID" value="CAD8576823.1"/>
    <property type="molecule type" value="Transcribed_RNA"/>
</dbReference>